<dbReference type="PANTHER" id="PTHR43706:SF47">
    <property type="entry name" value="EXTERNAL NADH-UBIQUINONE OXIDOREDUCTASE 1, MITOCHONDRIAL-RELATED"/>
    <property type="match status" value="1"/>
</dbReference>
<feature type="domain" description="FAD/NAD(P)-binding" evidence="11">
    <location>
        <begin position="24"/>
        <end position="334"/>
    </location>
</feature>
<evidence type="ECO:0000256" key="2">
    <source>
        <dbReference type="ARBA" id="ARBA00012637"/>
    </source>
</evidence>
<dbReference type="EMBL" id="JBBEGM010000004">
    <property type="protein sequence ID" value="MEJ2861825.1"/>
    <property type="molecule type" value="Genomic_DNA"/>
</dbReference>
<evidence type="ECO:0000256" key="3">
    <source>
        <dbReference type="ARBA" id="ARBA00022630"/>
    </source>
</evidence>
<comment type="similarity">
    <text evidence="1">Belongs to the NADH dehydrogenase family.</text>
</comment>
<feature type="domain" description="External alternative NADH-ubiquinone oxidoreductase-like C-terminal" evidence="12">
    <location>
        <begin position="358"/>
        <end position="417"/>
    </location>
</feature>
<proteinExistence type="inferred from homology"/>
<feature type="compositionally biased region" description="Basic and acidic residues" evidence="9">
    <location>
        <begin position="1"/>
        <end position="11"/>
    </location>
</feature>
<evidence type="ECO:0000256" key="7">
    <source>
        <dbReference type="ARBA" id="ARBA00023027"/>
    </source>
</evidence>
<evidence type="ECO:0000256" key="4">
    <source>
        <dbReference type="ARBA" id="ARBA00022827"/>
    </source>
</evidence>
<dbReference type="Pfam" id="PF07992">
    <property type="entry name" value="Pyr_redox_2"/>
    <property type="match status" value="1"/>
</dbReference>
<dbReference type="InterPro" id="IPR054585">
    <property type="entry name" value="NDH2-like_C"/>
</dbReference>
<gene>
    <name evidence="13" type="ORF">WCD58_11695</name>
</gene>
<dbReference type="EC" id="1.6.5.9" evidence="2"/>
<reference evidence="13 14" key="1">
    <citation type="submission" date="2024-03" db="EMBL/GenBank/DDBJ databases">
        <title>Actinomycetospora sp. OC33-EN07, a novel actinomycete isolated from wild orchid (Aerides multiflora).</title>
        <authorList>
            <person name="Suriyachadkun C."/>
        </authorList>
    </citation>
    <scope>NUCLEOTIDE SEQUENCE [LARGE SCALE GENOMIC DNA]</scope>
    <source>
        <strain evidence="13 14">OC33-EN07</strain>
    </source>
</reference>
<protein>
    <recommendedName>
        <fullName evidence="2">NADH:ubiquinone reductase (non-electrogenic)</fullName>
        <ecNumber evidence="2">1.6.5.9</ecNumber>
    </recommendedName>
</protein>
<feature type="region of interest" description="Disordered" evidence="9">
    <location>
        <begin position="1"/>
        <end position="21"/>
    </location>
</feature>
<keyword evidence="3" id="KW-0285">Flavoprotein</keyword>
<organism evidence="13 14">
    <name type="scientific">Actinomycetospora flava</name>
    <dbReference type="NCBI Taxonomy" id="3129232"/>
    <lineage>
        <taxon>Bacteria</taxon>
        <taxon>Bacillati</taxon>
        <taxon>Actinomycetota</taxon>
        <taxon>Actinomycetes</taxon>
        <taxon>Pseudonocardiales</taxon>
        <taxon>Pseudonocardiaceae</taxon>
        <taxon>Actinomycetospora</taxon>
    </lineage>
</organism>
<dbReference type="GO" id="GO:0016491">
    <property type="term" value="F:oxidoreductase activity"/>
    <property type="evidence" value="ECO:0007669"/>
    <property type="project" value="UniProtKB-KW"/>
</dbReference>
<sequence>MTADPSSRDEPTGTSITDADPRPHVVVLGAGFAGLSAVRALRKAPVRVTLVDRHSYSTFQPLLYQVATGALNPGDITYGARGFAAHTGAFFRKGEVTRVDPETRTVSLDVGPDLHYDYLVIANGVTTNYFGVPGAAEHAFPIYTRAEALAVRDRMTGYLDHIAATGEARGASVVVVGGGATGVEMAGTLAELRNTVLPSRYPELDPNEVHVVLVEMTDKVLPPFAPRLREYAAQQLRARGVELRLEAAVKEVRPDSVLLADGSELGAQMTVWATGVAAHERVKSWGLRQGKGGRIVVGGDLRVPDHPEILVAGDIGVIEDDALPQLAQPALQTGRHAGRTIARLVAGEPTERFHYKDKGTMATIGRLSAVADIAHGPKLVGVLAWLTWMFVHIFALLGNRNRIMVSLGLAFRYLAQRRGVMVVGDD</sequence>
<keyword evidence="6 13" id="KW-0560">Oxidoreductase</keyword>
<keyword evidence="4" id="KW-0274">FAD</keyword>
<dbReference type="Pfam" id="PF22366">
    <property type="entry name" value="NDH2_C"/>
    <property type="match status" value="1"/>
</dbReference>
<accession>A0ABU8M4S7</accession>
<keyword evidence="5" id="KW-0809">Transit peptide</keyword>
<keyword evidence="14" id="KW-1185">Reference proteome</keyword>
<dbReference type="RefSeq" id="WP_337702919.1">
    <property type="nucleotide sequence ID" value="NZ_JBBEGM010000004.1"/>
</dbReference>
<dbReference type="Gene3D" id="3.50.50.100">
    <property type="match status" value="1"/>
</dbReference>
<evidence type="ECO:0000256" key="1">
    <source>
        <dbReference type="ARBA" id="ARBA00005272"/>
    </source>
</evidence>
<dbReference type="PANTHER" id="PTHR43706">
    <property type="entry name" value="NADH DEHYDROGENASE"/>
    <property type="match status" value="1"/>
</dbReference>
<dbReference type="SUPFAM" id="SSF51905">
    <property type="entry name" value="FAD/NAD(P)-binding domain"/>
    <property type="match status" value="1"/>
</dbReference>
<dbReference type="Proteomes" id="UP001369736">
    <property type="component" value="Unassembled WGS sequence"/>
</dbReference>
<evidence type="ECO:0000259" key="12">
    <source>
        <dbReference type="Pfam" id="PF22366"/>
    </source>
</evidence>
<evidence type="ECO:0000313" key="13">
    <source>
        <dbReference type="EMBL" id="MEJ2861825.1"/>
    </source>
</evidence>
<keyword evidence="10" id="KW-1133">Transmembrane helix</keyword>
<evidence type="ECO:0000256" key="6">
    <source>
        <dbReference type="ARBA" id="ARBA00023002"/>
    </source>
</evidence>
<dbReference type="InterPro" id="IPR045024">
    <property type="entry name" value="NDH-2"/>
</dbReference>
<keyword evidence="7" id="KW-0520">NAD</keyword>
<dbReference type="PRINTS" id="PR00411">
    <property type="entry name" value="PNDRDTASEI"/>
</dbReference>
<keyword evidence="10" id="KW-0812">Transmembrane</keyword>
<comment type="caution">
    <text evidence="13">The sequence shown here is derived from an EMBL/GenBank/DDBJ whole genome shotgun (WGS) entry which is preliminary data.</text>
</comment>
<dbReference type="PRINTS" id="PR00368">
    <property type="entry name" value="FADPNR"/>
</dbReference>
<dbReference type="InterPro" id="IPR036188">
    <property type="entry name" value="FAD/NAD-bd_sf"/>
</dbReference>
<evidence type="ECO:0000256" key="10">
    <source>
        <dbReference type="SAM" id="Phobius"/>
    </source>
</evidence>
<feature type="transmembrane region" description="Helical" evidence="10">
    <location>
        <begin position="379"/>
        <end position="397"/>
    </location>
</feature>
<evidence type="ECO:0000313" key="14">
    <source>
        <dbReference type="Proteomes" id="UP001369736"/>
    </source>
</evidence>
<name>A0ABU8M4S7_9PSEU</name>
<evidence type="ECO:0000259" key="11">
    <source>
        <dbReference type="Pfam" id="PF07992"/>
    </source>
</evidence>
<keyword evidence="10" id="KW-0472">Membrane</keyword>
<evidence type="ECO:0000256" key="9">
    <source>
        <dbReference type="SAM" id="MobiDB-lite"/>
    </source>
</evidence>
<dbReference type="InterPro" id="IPR023753">
    <property type="entry name" value="FAD/NAD-binding_dom"/>
</dbReference>
<comment type="catalytic activity">
    <reaction evidence="8">
        <text>a quinone + NADH + H(+) = a quinol + NAD(+)</text>
        <dbReference type="Rhea" id="RHEA:46160"/>
        <dbReference type="ChEBI" id="CHEBI:15378"/>
        <dbReference type="ChEBI" id="CHEBI:24646"/>
        <dbReference type="ChEBI" id="CHEBI:57540"/>
        <dbReference type="ChEBI" id="CHEBI:57945"/>
        <dbReference type="ChEBI" id="CHEBI:132124"/>
        <dbReference type="EC" id="1.6.5.9"/>
    </reaction>
</comment>
<evidence type="ECO:0000256" key="8">
    <source>
        <dbReference type="ARBA" id="ARBA00047599"/>
    </source>
</evidence>
<evidence type="ECO:0000256" key="5">
    <source>
        <dbReference type="ARBA" id="ARBA00022946"/>
    </source>
</evidence>